<dbReference type="Gene3D" id="3.10.310.10">
    <property type="entry name" value="Diaminopimelate Epimerase, Chain A, domain 1"/>
    <property type="match status" value="2"/>
</dbReference>
<dbReference type="Pfam" id="PF02567">
    <property type="entry name" value="PhzC-PhzF"/>
    <property type="match status" value="1"/>
</dbReference>
<protein>
    <submittedName>
        <fullName evidence="3">PhzF family phenazine biosynthesis protein</fullName>
    </submittedName>
</protein>
<dbReference type="InterPro" id="IPR003719">
    <property type="entry name" value="Phenazine_PhzF-like"/>
</dbReference>
<evidence type="ECO:0000313" key="4">
    <source>
        <dbReference type="Proteomes" id="UP001419910"/>
    </source>
</evidence>
<sequence length="269" mass="28306">MRLPFVQIDAFASAPFTGNPAAVVPLAAWLDDATLQAIGAENNLAETAFIVPDQSSASDGEGADFELRWFTPTTEVALCGHATLASGHFVLSSDPALDKVRFRTRQAGTLEVSRKGDGYKLALPAWAPSPTPLPEIVAALGLTDAVETLWQPARYALIVLDSADQVRALDPDFRALAALGNILTIATAPGDETDIISRAFAPGGGIDEDPVTGSAHAVSVPYWAKRLGRDSFTAYQASARGGHLACRLEGDRVVLGGTCVTVIEGTFFL</sequence>
<comment type="similarity">
    <text evidence="1">Belongs to the PhzF family.</text>
</comment>
<dbReference type="PIRSF" id="PIRSF016184">
    <property type="entry name" value="PhzC_PhzF"/>
    <property type="match status" value="1"/>
</dbReference>
<name>A0ABU9Y5Y4_9SPHN</name>
<evidence type="ECO:0000256" key="2">
    <source>
        <dbReference type="ARBA" id="ARBA00023235"/>
    </source>
</evidence>
<evidence type="ECO:0000313" key="3">
    <source>
        <dbReference type="EMBL" id="MEN2791215.1"/>
    </source>
</evidence>
<accession>A0ABU9Y5Y4</accession>
<dbReference type="PANTHER" id="PTHR13774:SF17">
    <property type="entry name" value="PHENAZINE BIOSYNTHESIS-LIKE DOMAIN-CONTAINING PROTEIN"/>
    <property type="match status" value="1"/>
</dbReference>
<dbReference type="SUPFAM" id="SSF54506">
    <property type="entry name" value="Diaminopimelate epimerase-like"/>
    <property type="match status" value="1"/>
</dbReference>
<keyword evidence="2" id="KW-0413">Isomerase</keyword>
<organism evidence="3 4">
    <name type="scientific">Sphingomonas oligophenolica</name>
    <dbReference type="NCBI Taxonomy" id="301154"/>
    <lineage>
        <taxon>Bacteria</taxon>
        <taxon>Pseudomonadati</taxon>
        <taxon>Pseudomonadota</taxon>
        <taxon>Alphaproteobacteria</taxon>
        <taxon>Sphingomonadales</taxon>
        <taxon>Sphingomonadaceae</taxon>
        <taxon>Sphingomonas</taxon>
    </lineage>
</organism>
<proteinExistence type="inferred from homology"/>
<gene>
    <name evidence="3" type="ORF">ABC974_16390</name>
</gene>
<dbReference type="PANTHER" id="PTHR13774">
    <property type="entry name" value="PHENAZINE BIOSYNTHESIS PROTEIN"/>
    <property type="match status" value="1"/>
</dbReference>
<dbReference type="EMBL" id="JBDIME010000015">
    <property type="protein sequence ID" value="MEN2791215.1"/>
    <property type="molecule type" value="Genomic_DNA"/>
</dbReference>
<reference evidence="3 4" key="1">
    <citation type="submission" date="2024-05" db="EMBL/GenBank/DDBJ databases">
        <authorList>
            <person name="Liu Q."/>
            <person name="Xin Y.-H."/>
        </authorList>
    </citation>
    <scope>NUCLEOTIDE SEQUENCE [LARGE SCALE GENOMIC DNA]</scope>
    <source>
        <strain evidence="3 4">CGMCC 1.10181</strain>
    </source>
</reference>
<dbReference type="Proteomes" id="UP001419910">
    <property type="component" value="Unassembled WGS sequence"/>
</dbReference>
<keyword evidence="4" id="KW-1185">Reference proteome</keyword>
<dbReference type="NCBIfam" id="TIGR00654">
    <property type="entry name" value="PhzF_family"/>
    <property type="match status" value="1"/>
</dbReference>
<evidence type="ECO:0000256" key="1">
    <source>
        <dbReference type="ARBA" id="ARBA00008270"/>
    </source>
</evidence>
<comment type="caution">
    <text evidence="3">The sequence shown here is derived from an EMBL/GenBank/DDBJ whole genome shotgun (WGS) entry which is preliminary data.</text>
</comment>
<dbReference type="RefSeq" id="WP_343887484.1">
    <property type="nucleotide sequence ID" value="NZ_BAAAEH010000003.1"/>
</dbReference>